<proteinExistence type="predicted"/>
<dbReference type="AlphaFoldDB" id="A0A8D8W511"/>
<sequence length="99" mass="11462">MFYSFNPVIRHVYLLHIPRSMFYSFNSAVHHVYLLPIPRSKPSNVLFLILKYKLVRLTAHAEAQSINKKLSNTHMKLNPTRRAPKGGGVFRVQTPPKFS</sequence>
<evidence type="ECO:0000313" key="2">
    <source>
        <dbReference type="EMBL" id="CAG6646053.1"/>
    </source>
</evidence>
<name>A0A8D8W511_9HEMI</name>
<organism evidence="2">
    <name type="scientific">Cacopsylla melanoneura</name>
    <dbReference type="NCBI Taxonomy" id="428564"/>
    <lineage>
        <taxon>Eukaryota</taxon>
        <taxon>Metazoa</taxon>
        <taxon>Ecdysozoa</taxon>
        <taxon>Arthropoda</taxon>
        <taxon>Hexapoda</taxon>
        <taxon>Insecta</taxon>
        <taxon>Pterygota</taxon>
        <taxon>Neoptera</taxon>
        <taxon>Paraneoptera</taxon>
        <taxon>Hemiptera</taxon>
        <taxon>Sternorrhyncha</taxon>
        <taxon>Psylloidea</taxon>
        <taxon>Psyllidae</taxon>
        <taxon>Psyllinae</taxon>
        <taxon>Cacopsylla</taxon>
    </lineage>
</organism>
<feature type="region of interest" description="Disordered" evidence="1">
    <location>
        <begin position="70"/>
        <end position="99"/>
    </location>
</feature>
<evidence type="ECO:0000256" key="1">
    <source>
        <dbReference type="SAM" id="MobiDB-lite"/>
    </source>
</evidence>
<reference evidence="2" key="1">
    <citation type="submission" date="2021-05" db="EMBL/GenBank/DDBJ databases">
        <authorList>
            <person name="Alioto T."/>
            <person name="Alioto T."/>
            <person name="Gomez Garrido J."/>
        </authorList>
    </citation>
    <scope>NUCLEOTIDE SEQUENCE</scope>
</reference>
<dbReference type="EMBL" id="HBUF01139701">
    <property type="protein sequence ID" value="CAG6646053.1"/>
    <property type="molecule type" value="Transcribed_RNA"/>
</dbReference>
<accession>A0A8D8W511</accession>
<protein>
    <submittedName>
        <fullName evidence="2">Uncharacterized protein</fullName>
    </submittedName>
</protein>